<dbReference type="EMBL" id="JAUSYP010000001">
    <property type="protein sequence ID" value="MDQ0753898.1"/>
    <property type="molecule type" value="Genomic_DNA"/>
</dbReference>
<name>A0ABU0R2L9_9ACTN</name>
<reference evidence="2 3" key="1">
    <citation type="submission" date="2023-07" db="EMBL/GenBank/DDBJ databases">
        <title>Comparative genomics of wheat-associated soil bacteria to identify genetic determinants of phenazine resistance.</title>
        <authorList>
            <person name="Mouncey N."/>
        </authorList>
    </citation>
    <scope>NUCLEOTIDE SEQUENCE [LARGE SCALE GENOMIC DNA]</scope>
    <source>
        <strain evidence="2 3">B3I12</strain>
    </source>
</reference>
<evidence type="ECO:0000313" key="2">
    <source>
        <dbReference type="EMBL" id="MDQ0753898.1"/>
    </source>
</evidence>
<protein>
    <submittedName>
        <fullName evidence="2">Uncharacterized protein</fullName>
    </submittedName>
</protein>
<accession>A0ABU0R2L9</accession>
<sequence length="46" mass="4764">MCDTDDCFAVSLVVETGDDEGARSASEVPAAGDDLPRLRGRPAARA</sequence>
<evidence type="ECO:0000256" key="1">
    <source>
        <dbReference type="SAM" id="MobiDB-lite"/>
    </source>
</evidence>
<comment type="caution">
    <text evidence="2">The sequence shown here is derived from an EMBL/GenBank/DDBJ whole genome shotgun (WGS) entry which is preliminary data.</text>
</comment>
<dbReference type="RefSeq" id="WP_307179681.1">
    <property type="nucleotide sequence ID" value="NZ_JAUSYP010000001.1"/>
</dbReference>
<keyword evidence="3" id="KW-1185">Reference proteome</keyword>
<proteinExistence type="predicted"/>
<dbReference type="Proteomes" id="UP001232755">
    <property type="component" value="Unassembled WGS sequence"/>
</dbReference>
<organism evidence="2 3">
    <name type="scientific">Streptomyces africanus</name>
    <dbReference type="NCBI Taxonomy" id="231024"/>
    <lineage>
        <taxon>Bacteria</taxon>
        <taxon>Bacillati</taxon>
        <taxon>Actinomycetota</taxon>
        <taxon>Actinomycetes</taxon>
        <taxon>Kitasatosporales</taxon>
        <taxon>Streptomycetaceae</taxon>
        <taxon>Streptomyces</taxon>
    </lineage>
</organism>
<gene>
    <name evidence="2" type="ORF">QF034_008129</name>
</gene>
<evidence type="ECO:0000313" key="3">
    <source>
        <dbReference type="Proteomes" id="UP001232755"/>
    </source>
</evidence>
<feature type="region of interest" description="Disordered" evidence="1">
    <location>
        <begin position="18"/>
        <end position="46"/>
    </location>
</feature>